<organism evidence="1">
    <name type="scientific">uncultured Caudovirales phage</name>
    <dbReference type="NCBI Taxonomy" id="2100421"/>
    <lineage>
        <taxon>Viruses</taxon>
        <taxon>Duplodnaviria</taxon>
        <taxon>Heunggongvirae</taxon>
        <taxon>Uroviricota</taxon>
        <taxon>Caudoviricetes</taxon>
        <taxon>Peduoviridae</taxon>
        <taxon>Maltschvirus</taxon>
        <taxon>Maltschvirus maltsch</taxon>
    </lineage>
</organism>
<accession>A0A6J5NQI6</accession>
<name>A0A6J5NQI6_9CAUD</name>
<proteinExistence type="predicted"/>
<dbReference type="EMBL" id="LR796716">
    <property type="protein sequence ID" value="CAB4161237.1"/>
    <property type="molecule type" value="Genomic_DNA"/>
</dbReference>
<reference evidence="1" key="1">
    <citation type="submission" date="2020-04" db="EMBL/GenBank/DDBJ databases">
        <authorList>
            <person name="Chiriac C."/>
            <person name="Salcher M."/>
            <person name="Ghai R."/>
            <person name="Kavagutti S V."/>
        </authorList>
    </citation>
    <scope>NUCLEOTIDE SEQUENCE</scope>
</reference>
<gene>
    <name evidence="1" type="ORF">UFOVP730_36</name>
</gene>
<sequence>MSDEYEGTAMMPDEPDNLINWYCSLGETDHDEVRRVVALSIAVSSEANPGQLLPMARLIEMFLAGQAEELSHCVSTVTPIHKVH</sequence>
<protein>
    <submittedName>
        <fullName evidence="1">Uncharacterized protein</fullName>
    </submittedName>
</protein>
<evidence type="ECO:0000313" key="1">
    <source>
        <dbReference type="EMBL" id="CAB4161237.1"/>
    </source>
</evidence>